<organism evidence="2 3">
    <name type="scientific">Methylomonas methanica</name>
    <dbReference type="NCBI Taxonomy" id="421"/>
    <lineage>
        <taxon>Bacteria</taxon>
        <taxon>Pseudomonadati</taxon>
        <taxon>Pseudomonadota</taxon>
        <taxon>Gammaproteobacteria</taxon>
        <taxon>Methylococcales</taxon>
        <taxon>Methylococcaceae</taxon>
        <taxon>Methylomonas</taxon>
    </lineage>
</organism>
<sequence>MMKITSSFYCVAGCCGLALLLIRPVSAEPAADAAKPLQAIEFALAEDNLRQFATPIDAAPIVERVRANLAEWEFPLTAKGPYSHRLLAKFGKVTHRETPVGFSFSSGNSDPRATDFQKADVLPITCTLRDAGNQAVLIERESTFSAHALDKDVLPARIVDKLVDQIGTACLDVLEHAPLPKQPGRVKTELFKPKWMPDVRVEVREVQGAVDENGVVQPAAVGDEPKKEIIIHNQGTPVIFQFGHERK</sequence>
<dbReference type="RefSeq" id="WP_187300272.1">
    <property type="nucleotide sequence ID" value="NZ_LUUF01000109.1"/>
</dbReference>
<protein>
    <recommendedName>
        <fullName evidence="4">Secreted protein</fullName>
    </recommendedName>
</protein>
<proteinExistence type="predicted"/>
<feature type="signal peptide" evidence="1">
    <location>
        <begin position="1"/>
        <end position="27"/>
    </location>
</feature>
<reference evidence="2 3" key="1">
    <citation type="submission" date="2019-03" db="EMBL/GenBank/DDBJ databases">
        <title>Systems level insights into methane cycling in arid and semi-arid ecosystems.</title>
        <authorList>
            <person name="Kalyuzhnaya M."/>
        </authorList>
    </citation>
    <scope>NUCLEOTIDE SEQUENCE [LARGE SCALE GENOMIC DNA]</scope>
    <source>
        <strain evidence="2 3">S-1</strain>
    </source>
</reference>
<evidence type="ECO:0000256" key="1">
    <source>
        <dbReference type="SAM" id="SignalP"/>
    </source>
</evidence>
<dbReference type="EMBL" id="SMCN01000005">
    <property type="protein sequence ID" value="TCV85664.1"/>
    <property type="molecule type" value="Genomic_DNA"/>
</dbReference>
<evidence type="ECO:0000313" key="3">
    <source>
        <dbReference type="Proteomes" id="UP000295649"/>
    </source>
</evidence>
<keyword evidence="3" id="KW-1185">Reference proteome</keyword>
<gene>
    <name evidence="2" type="ORF">EDE11_105226</name>
</gene>
<accession>A0ABY2CPZ7</accession>
<comment type="caution">
    <text evidence="2">The sequence shown here is derived from an EMBL/GenBank/DDBJ whole genome shotgun (WGS) entry which is preliminary data.</text>
</comment>
<feature type="chain" id="PRO_5047547141" description="Secreted protein" evidence="1">
    <location>
        <begin position="28"/>
        <end position="247"/>
    </location>
</feature>
<dbReference type="Proteomes" id="UP000295649">
    <property type="component" value="Unassembled WGS sequence"/>
</dbReference>
<keyword evidence="1" id="KW-0732">Signal</keyword>
<name>A0ABY2CPZ7_METMH</name>
<evidence type="ECO:0000313" key="2">
    <source>
        <dbReference type="EMBL" id="TCV85664.1"/>
    </source>
</evidence>
<evidence type="ECO:0008006" key="4">
    <source>
        <dbReference type="Google" id="ProtNLM"/>
    </source>
</evidence>